<accession>A0ACC5U7Z1</accession>
<proteinExistence type="predicted"/>
<organism evidence="1 2">
    <name type="scientific">Pseudotamlana agarivorans</name>
    <dbReference type="NCBI Taxonomy" id="481183"/>
    <lineage>
        <taxon>Bacteria</taxon>
        <taxon>Pseudomonadati</taxon>
        <taxon>Bacteroidota</taxon>
        <taxon>Flavobacteriia</taxon>
        <taxon>Flavobacteriales</taxon>
        <taxon>Flavobacteriaceae</taxon>
        <taxon>Pseudotamlana</taxon>
    </lineage>
</organism>
<protein>
    <submittedName>
        <fullName evidence="1">PD-(D/E)XK nuclease family protein</fullName>
    </submittedName>
</protein>
<evidence type="ECO:0000313" key="2">
    <source>
        <dbReference type="Proteomes" id="UP001647509"/>
    </source>
</evidence>
<keyword evidence="2" id="KW-1185">Reference proteome</keyword>
<name>A0ACC5U7Z1_9FLAO</name>
<dbReference type="EMBL" id="JAHKPD010000012">
    <property type="protein sequence ID" value="MBU2950428.1"/>
    <property type="molecule type" value="Genomic_DNA"/>
</dbReference>
<evidence type="ECO:0000313" key="1">
    <source>
        <dbReference type="EMBL" id="MBU2950428.1"/>
    </source>
</evidence>
<reference evidence="1" key="1">
    <citation type="submission" date="2021-05" db="EMBL/GenBank/DDBJ databases">
        <title>Draft genomes of bacteria isolated from model marine particles.</title>
        <authorList>
            <person name="Datta M.S."/>
            <person name="Schwartzman J.A."/>
            <person name="Enke T.N."/>
            <person name="Saavedra J."/>
            <person name="Cermak N."/>
            <person name="Cordero O.X."/>
        </authorList>
    </citation>
    <scope>NUCLEOTIDE SEQUENCE</scope>
    <source>
        <strain evidence="1">I2M19</strain>
    </source>
</reference>
<sequence>MTTFILDVLQDLKKNQTNLSEVTFVLPSKRAGVFLKDQLPQVLEKTLFAPRIVSIEEFVEEISQLKSISNTELLFEFYNSYLQISKGDEIDTFEAFSKWAQILLQDFNEIDRYVIAQEHIFDYLAAIEDLKHWSLEEPKTEFVKNYLAFWNKLFDYYKHFTKHLIKNNLGYQGLIYREAASKIASYIEKNTKTQHVFLGFNALNTAEEIIIQALLEHHLAKIYWDIDRVFLENKLHDAALFTRQHKNNWNFFNTNPFQWITDNYSNPKNISVYGIPKNIGQAKYIGTLLNDLQKENPGLENTAVVLGDENLLIPVLNAIPNTIDALNITMGFPLKSIPLASLFDALFNLHKSNSKSFYFKDLIKIISHQYVRPLFYVDDVDYAAILIETIDTNNLVYLSNSRLKKIAEKSSDVLELLFSNWNASVDQALHNCSNLILAIKKCFDNNTESNLLSLEYLFRFNELFNALTSLNATHKHINDISTLYSVYKELLSSESLDFQGEPLQGLQVMGMLESRVLDFETIIISSVNEGVLPSGKSNNSFIPFDVKIENKLPTYKEKDAVYTYHFYRLLQRAKNVFILYNTEADVLTGGEKSRFITQLELEGIHDLKQHIIAPQVPIIEQKLIVVKKTPELGLALAQLAKEGFSPSSLTNYMRNPIDFYYQKILKIRDHNDVEETVAANTLGTVVHNTLEDFYKPLENSFITIDIVNALRPKIETRVSYHFKKEFKEGDITKGKNLIISEIAKRYVSNFLDLEIKSLKAGNKIKIIAIEADNNILIDIPELDFPVRLRGKVDRVDECNGIIRIIDYKTGKVDQNQVEIVNWEDITSDYKKFSKSFQILAYAYMMQQSSQLKLPIEAGIISFKNLSKGFLKFSKKESGSRSKNTLISEDTLSAFETELKELILEICNLNIDFTEKEV</sequence>
<dbReference type="Proteomes" id="UP001647509">
    <property type="component" value="Unassembled WGS sequence"/>
</dbReference>
<gene>
    <name evidence="1" type="ORF">KO493_06950</name>
</gene>
<comment type="caution">
    <text evidence="1">The sequence shown here is derived from an EMBL/GenBank/DDBJ whole genome shotgun (WGS) entry which is preliminary data.</text>
</comment>